<comment type="caution">
    <text evidence="2">The sequence shown here is derived from an EMBL/GenBank/DDBJ whole genome shotgun (WGS) entry which is preliminary data.</text>
</comment>
<dbReference type="Gene3D" id="1.10.443.10">
    <property type="entry name" value="Intergrase catalytic core"/>
    <property type="match status" value="1"/>
</dbReference>
<dbReference type="RefSeq" id="WP_203878471.1">
    <property type="nucleotide sequence ID" value="NZ_BOOK01000047.1"/>
</dbReference>
<evidence type="ECO:0000256" key="1">
    <source>
        <dbReference type="ARBA" id="ARBA00023172"/>
    </source>
</evidence>
<dbReference type="Proteomes" id="UP000634476">
    <property type="component" value="Unassembled WGS sequence"/>
</dbReference>
<dbReference type="InterPro" id="IPR013762">
    <property type="entry name" value="Integrase-like_cat_sf"/>
</dbReference>
<dbReference type="GO" id="GO:0003677">
    <property type="term" value="F:DNA binding"/>
    <property type="evidence" value="ECO:0007669"/>
    <property type="project" value="InterPro"/>
</dbReference>
<evidence type="ECO:0000313" key="2">
    <source>
        <dbReference type="EMBL" id="GII04210.1"/>
    </source>
</evidence>
<keyword evidence="3" id="KW-1185">Reference proteome</keyword>
<gene>
    <name evidence="2" type="ORF">Pta02_62180</name>
</gene>
<reference evidence="2" key="1">
    <citation type="submission" date="2021-01" db="EMBL/GenBank/DDBJ databases">
        <title>Whole genome shotgun sequence of Planobispora takensis NBRC 109077.</title>
        <authorList>
            <person name="Komaki H."/>
            <person name="Tamura T."/>
        </authorList>
    </citation>
    <scope>NUCLEOTIDE SEQUENCE</scope>
    <source>
        <strain evidence="2">NBRC 109077</strain>
    </source>
</reference>
<organism evidence="2 3">
    <name type="scientific">Planobispora takensis</name>
    <dbReference type="NCBI Taxonomy" id="1367882"/>
    <lineage>
        <taxon>Bacteria</taxon>
        <taxon>Bacillati</taxon>
        <taxon>Actinomycetota</taxon>
        <taxon>Actinomycetes</taxon>
        <taxon>Streptosporangiales</taxon>
        <taxon>Streptosporangiaceae</taxon>
        <taxon>Planobispora</taxon>
    </lineage>
</organism>
<dbReference type="GO" id="GO:0006310">
    <property type="term" value="P:DNA recombination"/>
    <property type="evidence" value="ECO:0007669"/>
    <property type="project" value="UniProtKB-KW"/>
</dbReference>
<dbReference type="SUPFAM" id="SSF56349">
    <property type="entry name" value="DNA breaking-rejoining enzymes"/>
    <property type="match status" value="1"/>
</dbReference>
<accession>A0A8J3WWJ3</accession>
<name>A0A8J3WWJ3_9ACTN</name>
<proteinExistence type="predicted"/>
<dbReference type="InterPro" id="IPR011010">
    <property type="entry name" value="DNA_brk_join_enz"/>
</dbReference>
<sequence length="62" mass="7242">MGRPYDLRHAGVTWRLSAGIPAAQIAEWAGHSVEVLQRIYHRCMSGYDEVWIDRMDRAREEK</sequence>
<keyword evidence="1" id="KW-0233">DNA recombination</keyword>
<protein>
    <recommendedName>
        <fullName evidence="4">Integrase</fullName>
    </recommendedName>
</protein>
<dbReference type="EMBL" id="BOOK01000047">
    <property type="protein sequence ID" value="GII04210.1"/>
    <property type="molecule type" value="Genomic_DNA"/>
</dbReference>
<dbReference type="AlphaFoldDB" id="A0A8J3WWJ3"/>
<evidence type="ECO:0000313" key="3">
    <source>
        <dbReference type="Proteomes" id="UP000634476"/>
    </source>
</evidence>
<evidence type="ECO:0008006" key="4">
    <source>
        <dbReference type="Google" id="ProtNLM"/>
    </source>
</evidence>
<dbReference type="GO" id="GO:0015074">
    <property type="term" value="P:DNA integration"/>
    <property type="evidence" value="ECO:0007669"/>
    <property type="project" value="InterPro"/>
</dbReference>